<dbReference type="SUPFAM" id="SSF89392">
    <property type="entry name" value="Prokaryotic lipoproteins and lipoprotein localization factors"/>
    <property type="match status" value="1"/>
</dbReference>
<proteinExistence type="predicted"/>
<sequence length="376" mass="39885">MRRITALLLMVLATLSLAACTQSVPTAEEIVSRMEAARATTTSVAGTVDVRFQSPEQNGTLTLQGWMEQTGTTDAAGHPIARMRVEVAAASEAKLLGMTLVSNGESFWLYNPSENTVVTGVISEMKGATQSVRTETPPMLNDIVAQGLDALDLTVLGMEQVAGQDTWKVSVAPNAETSARLALPSAVQGTLWVHEELALPLKFELDASDFGQGSIEVSNLVVNEPIDAARFTFAIPEGATVVQAAEIIAKLQEQNAASLEEARTGVSFGLREPTYLPDGVSLIEVRVMGTSTVIMNYVGEAMSLSIVQSNEDVGNDREPPLNSNVAEVTVNGLPATLITSAEGQASMLRWEENGVRYIIAGPLSASEALQVAEGLR</sequence>
<keyword evidence="1" id="KW-0732">Signal</keyword>
<evidence type="ECO:0000259" key="2">
    <source>
        <dbReference type="Pfam" id="PF14285"/>
    </source>
</evidence>
<name>A0A426TRB2_9CHLR</name>
<dbReference type="InterPro" id="IPR052944">
    <property type="entry name" value="Sporulation_related"/>
</dbReference>
<dbReference type="EMBL" id="RSAS01000892">
    <property type="protein sequence ID" value="RRR65985.1"/>
    <property type="molecule type" value="Genomic_DNA"/>
</dbReference>
<evidence type="ECO:0000313" key="3">
    <source>
        <dbReference type="EMBL" id="RRR65985.1"/>
    </source>
</evidence>
<protein>
    <submittedName>
        <fullName evidence="3">DUF4367 domain-containing protein</fullName>
    </submittedName>
</protein>
<dbReference type="Pfam" id="PF14285">
    <property type="entry name" value="DUF4367"/>
    <property type="match status" value="1"/>
</dbReference>
<dbReference type="AlphaFoldDB" id="A0A426TRB2"/>
<dbReference type="Proteomes" id="UP000280307">
    <property type="component" value="Unassembled WGS sequence"/>
</dbReference>
<dbReference type="InterPro" id="IPR029046">
    <property type="entry name" value="LolA/LolB/LppX"/>
</dbReference>
<feature type="chain" id="PRO_5019215498" evidence="1">
    <location>
        <begin position="19"/>
        <end position="376"/>
    </location>
</feature>
<dbReference type="PROSITE" id="PS51257">
    <property type="entry name" value="PROKAR_LIPOPROTEIN"/>
    <property type="match status" value="1"/>
</dbReference>
<evidence type="ECO:0000313" key="4">
    <source>
        <dbReference type="Proteomes" id="UP000280307"/>
    </source>
</evidence>
<dbReference type="PANTHER" id="PTHR37507">
    <property type="entry name" value="SPORULATION PROTEIN YDCC"/>
    <property type="match status" value="1"/>
</dbReference>
<comment type="caution">
    <text evidence="3">The sequence shown here is derived from an EMBL/GenBank/DDBJ whole genome shotgun (WGS) entry which is preliminary data.</text>
</comment>
<accession>A0A426TRB2</accession>
<organism evidence="3 4">
    <name type="scientific">Candidatus Viridilinea halotolerans</name>
    <dbReference type="NCBI Taxonomy" id="2491704"/>
    <lineage>
        <taxon>Bacteria</taxon>
        <taxon>Bacillati</taxon>
        <taxon>Chloroflexota</taxon>
        <taxon>Chloroflexia</taxon>
        <taxon>Chloroflexales</taxon>
        <taxon>Chloroflexineae</taxon>
        <taxon>Oscillochloridaceae</taxon>
        <taxon>Candidatus Viridilinea</taxon>
    </lineage>
</organism>
<gene>
    <name evidence="3" type="ORF">EI684_21585</name>
</gene>
<feature type="domain" description="DUF4367" evidence="2">
    <location>
        <begin position="272"/>
        <end position="374"/>
    </location>
</feature>
<reference evidence="3 4" key="1">
    <citation type="submission" date="2018-12" db="EMBL/GenBank/DDBJ databases">
        <title>Genome Sequence of Candidatus Viridilinea halotolerans isolated from saline sulfide-rich spring.</title>
        <authorList>
            <person name="Grouzdev D.S."/>
            <person name="Burganskaya E.I."/>
            <person name="Krutkina M.S."/>
            <person name="Sukhacheva M.V."/>
            <person name="Gorlenko V.M."/>
        </authorList>
    </citation>
    <scope>NUCLEOTIDE SEQUENCE [LARGE SCALE GENOMIC DNA]</scope>
    <source>
        <strain evidence="3">Chok-6</strain>
    </source>
</reference>
<dbReference type="InterPro" id="IPR025377">
    <property type="entry name" value="DUF4367"/>
</dbReference>
<evidence type="ECO:0000256" key="1">
    <source>
        <dbReference type="SAM" id="SignalP"/>
    </source>
</evidence>
<dbReference type="Gene3D" id="2.50.20.10">
    <property type="entry name" value="Lipoprotein localisation LolA/LolB/LppX"/>
    <property type="match status" value="1"/>
</dbReference>
<dbReference type="PANTHER" id="PTHR37507:SF2">
    <property type="entry name" value="SPORULATION PROTEIN YDCC"/>
    <property type="match status" value="1"/>
</dbReference>
<feature type="signal peptide" evidence="1">
    <location>
        <begin position="1"/>
        <end position="18"/>
    </location>
</feature>